<feature type="domain" description="NADP-dependent oxidoreductase" evidence="8">
    <location>
        <begin position="17"/>
        <end position="264"/>
    </location>
</feature>
<keyword evidence="7" id="KW-0812">Transmembrane</keyword>
<dbReference type="CDD" id="cd19120">
    <property type="entry name" value="AKR_AKR3C2-3"/>
    <property type="match status" value="1"/>
</dbReference>
<evidence type="ECO:0000256" key="7">
    <source>
        <dbReference type="SAM" id="Phobius"/>
    </source>
</evidence>
<keyword evidence="3" id="KW-0560">Oxidoreductase</keyword>
<evidence type="ECO:0000313" key="9">
    <source>
        <dbReference type="EMBL" id="KAF6760524.1"/>
    </source>
</evidence>
<dbReference type="FunFam" id="3.20.20.100:FF:000002">
    <property type="entry name" value="2,5-diketo-D-gluconic acid reductase A"/>
    <property type="match status" value="1"/>
</dbReference>
<evidence type="ECO:0000313" key="10">
    <source>
        <dbReference type="Proteomes" id="UP000521943"/>
    </source>
</evidence>
<feature type="binding site" evidence="5">
    <location>
        <position position="107"/>
    </location>
    <ligand>
        <name>substrate</name>
    </ligand>
</feature>
<name>A0A8H6I8H9_9AGAR</name>
<keyword evidence="7" id="KW-1133">Transmembrane helix</keyword>
<dbReference type="PIRSF" id="PIRSF000097">
    <property type="entry name" value="AKR"/>
    <property type="match status" value="1"/>
</dbReference>
<dbReference type="GO" id="GO:0016652">
    <property type="term" value="F:oxidoreductase activity, acting on NAD(P)H as acceptor"/>
    <property type="evidence" value="ECO:0007669"/>
    <property type="project" value="InterPro"/>
</dbReference>
<feature type="site" description="Lowers pKa of active site Tyr" evidence="6">
    <location>
        <position position="76"/>
    </location>
</feature>
<dbReference type="Proteomes" id="UP000521943">
    <property type="component" value="Unassembled WGS sequence"/>
</dbReference>
<evidence type="ECO:0000256" key="5">
    <source>
        <dbReference type="PIRSR" id="PIRSR000097-2"/>
    </source>
</evidence>
<dbReference type="GO" id="GO:0016616">
    <property type="term" value="F:oxidoreductase activity, acting on the CH-OH group of donors, NAD or NADP as acceptor"/>
    <property type="evidence" value="ECO:0007669"/>
    <property type="project" value="UniProtKB-ARBA"/>
</dbReference>
<dbReference type="Gene3D" id="3.20.20.100">
    <property type="entry name" value="NADP-dependent oxidoreductase domain"/>
    <property type="match status" value="1"/>
</dbReference>
<evidence type="ECO:0000256" key="4">
    <source>
        <dbReference type="PIRSR" id="PIRSR000097-1"/>
    </source>
</evidence>
<dbReference type="InterPro" id="IPR044494">
    <property type="entry name" value="AKR3C2/3"/>
</dbReference>
<dbReference type="Pfam" id="PF00248">
    <property type="entry name" value="Aldo_ket_red"/>
    <property type="match status" value="1"/>
</dbReference>
<dbReference type="InterPro" id="IPR036812">
    <property type="entry name" value="NAD(P)_OxRdtase_dom_sf"/>
</dbReference>
<dbReference type="PANTHER" id="PTHR43827">
    <property type="entry name" value="2,5-DIKETO-D-GLUCONIC ACID REDUCTASE"/>
    <property type="match status" value="1"/>
</dbReference>
<proteinExistence type="inferred from homology"/>
<organism evidence="9 10">
    <name type="scientific">Ephemerocybe angulata</name>
    <dbReference type="NCBI Taxonomy" id="980116"/>
    <lineage>
        <taxon>Eukaryota</taxon>
        <taxon>Fungi</taxon>
        <taxon>Dikarya</taxon>
        <taxon>Basidiomycota</taxon>
        <taxon>Agaricomycotina</taxon>
        <taxon>Agaricomycetes</taxon>
        <taxon>Agaricomycetidae</taxon>
        <taxon>Agaricales</taxon>
        <taxon>Agaricineae</taxon>
        <taxon>Psathyrellaceae</taxon>
        <taxon>Ephemerocybe</taxon>
    </lineage>
</organism>
<comment type="similarity">
    <text evidence="1">Belongs to the aldo/keto reductase family.</text>
</comment>
<dbReference type="PROSITE" id="PS00062">
    <property type="entry name" value="ALDOKETO_REDUCTASE_2"/>
    <property type="match status" value="1"/>
</dbReference>
<dbReference type="AlphaFoldDB" id="A0A8H6I8H9"/>
<sequence>MPWDKIKLNDGSEIPSIAFGTWKLGKGDDGTGFVEQALDAGFSHIDTAQAYRNEEEAGRAIRESGLSREEVFITTKYSGSDGKDIEDSIKDSLENLGVHYVDLYLIHAPTLARPDIPTAWEQFEGLKGAGLAKSIGVSNFNVKELTILLNSAKIKPTVNQIEFHPYVYHQHKPILDFAKEHGIVIEAYSALEPITTRPGGPVDKPLKKIAKSKGVAEEQILLAWAKAKGTVVVTSSRRKGRLERYLDAGNIELSEQDIKAIDEAGARGAVAYRIRDWGKRCACVAAVGAFVLGMSYLSGVELY</sequence>
<dbReference type="OrthoDB" id="416253at2759"/>
<reference evidence="9 10" key="1">
    <citation type="submission" date="2020-07" db="EMBL/GenBank/DDBJ databases">
        <title>Comparative genomics of pyrophilous fungi reveals a link between fire events and developmental genes.</title>
        <authorList>
            <consortium name="DOE Joint Genome Institute"/>
            <person name="Steindorff A.S."/>
            <person name="Carver A."/>
            <person name="Calhoun S."/>
            <person name="Stillman K."/>
            <person name="Liu H."/>
            <person name="Lipzen A."/>
            <person name="Pangilinan J."/>
            <person name="Labutti K."/>
            <person name="Bruns T.D."/>
            <person name="Grigoriev I.V."/>
        </authorList>
    </citation>
    <scope>NUCLEOTIDE SEQUENCE [LARGE SCALE GENOMIC DNA]</scope>
    <source>
        <strain evidence="9 10">CBS 144469</strain>
    </source>
</reference>
<keyword evidence="7" id="KW-0472">Membrane</keyword>
<keyword evidence="10" id="KW-1185">Reference proteome</keyword>
<evidence type="ECO:0000259" key="8">
    <source>
        <dbReference type="Pfam" id="PF00248"/>
    </source>
</evidence>
<dbReference type="InterPro" id="IPR023210">
    <property type="entry name" value="NADP_OxRdtase_dom"/>
</dbReference>
<keyword evidence="2" id="KW-0521">NADP</keyword>
<evidence type="ECO:0000256" key="6">
    <source>
        <dbReference type="PIRSR" id="PIRSR000097-3"/>
    </source>
</evidence>
<dbReference type="InterPro" id="IPR020471">
    <property type="entry name" value="AKR"/>
</dbReference>
<comment type="caution">
    <text evidence="9">The sequence shown here is derived from an EMBL/GenBank/DDBJ whole genome shotgun (WGS) entry which is preliminary data.</text>
</comment>
<dbReference type="PANTHER" id="PTHR43827:SF3">
    <property type="entry name" value="NADP-DEPENDENT OXIDOREDUCTASE DOMAIN-CONTAINING PROTEIN"/>
    <property type="match status" value="1"/>
</dbReference>
<evidence type="ECO:0000256" key="1">
    <source>
        <dbReference type="ARBA" id="ARBA00007905"/>
    </source>
</evidence>
<protein>
    <submittedName>
        <fullName evidence="9">Aldo/keto reductase</fullName>
    </submittedName>
</protein>
<dbReference type="EMBL" id="JACGCI010000012">
    <property type="protein sequence ID" value="KAF6760524.1"/>
    <property type="molecule type" value="Genomic_DNA"/>
</dbReference>
<feature type="transmembrane region" description="Helical" evidence="7">
    <location>
        <begin position="281"/>
        <end position="299"/>
    </location>
</feature>
<accession>A0A8H6I8H9</accession>
<dbReference type="InterPro" id="IPR018170">
    <property type="entry name" value="Aldo/ket_reductase_CS"/>
</dbReference>
<gene>
    <name evidence="9" type="ORF">DFP72DRAFT_804904</name>
</gene>
<dbReference type="SUPFAM" id="SSF51430">
    <property type="entry name" value="NAD(P)-linked oxidoreductase"/>
    <property type="match status" value="1"/>
</dbReference>
<evidence type="ECO:0000256" key="2">
    <source>
        <dbReference type="ARBA" id="ARBA00022857"/>
    </source>
</evidence>
<feature type="active site" description="Proton donor" evidence="4">
    <location>
        <position position="51"/>
    </location>
</feature>
<dbReference type="PRINTS" id="PR00069">
    <property type="entry name" value="ALDKETRDTASE"/>
</dbReference>
<evidence type="ECO:0000256" key="3">
    <source>
        <dbReference type="ARBA" id="ARBA00023002"/>
    </source>
</evidence>